<evidence type="ECO:0000256" key="7">
    <source>
        <dbReference type="RuleBase" id="RU361124"/>
    </source>
</evidence>
<evidence type="ECO:0000256" key="2">
    <source>
        <dbReference type="ARBA" id="ARBA00008035"/>
    </source>
</evidence>
<feature type="region of interest" description="Disordered" evidence="8">
    <location>
        <begin position="154"/>
        <end position="190"/>
    </location>
</feature>
<evidence type="ECO:0000256" key="8">
    <source>
        <dbReference type="SAM" id="MobiDB-lite"/>
    </source>
</evidence>
<dbReference type="Proteomes" id="UP000886523">
    <property type="component" value="Unassembled WGS sequence"/>
</dbReference>
<evidence type="ECO:0000313" key="11">
    <source>
        <dbReference type="Proteomes" id="UP000886523"/>
    </source>
</evidence>
<dbReference type="GO" id="GO:0035267">
    <property type="term" value="C:NuA4 histone acetyltransferase complex"/>
    <property type="evidence" value="ECO:0007669"/>
    <property type="project" value="InterPro"/>
</dbReference>
<feature type="region of interest" description="Disordered" evidence="8">
    <location>
        <begin position="1057"/>
        <end position="1082"/>
    </location>
</feature>
<dbReference type="GO" id="GO:0005634">
    <property type="term" value="C:nucleus"/>
    <property type="evidence" value="ECO:0007669"/>
    <property type="project" value="UniProtKB-SubCell"/>
</dbReference>
<feature type="compositionally biased region" description="Polar residues" evidence="8">
    <location>
        <begin position="154"/>
        <end position="169"/>
    </location>
</feature>
<evidence type="ECO:0000256" key="5">
    <source>
        <dbReference type="ARBA" id="ARBA00023242"/>
    </source>
</evidence>
<protein>
    <recommendedName>
        <fullName evidence="7">Enhancer of polycomb-like protein</fullName>
    </recommendedName>
</protein>
<dbReference type="OrthoDB" id="435275at2759"/>
<reference evidence="10" key="1">
    <citation type="journal article" date="2020" name="Nat. Commun.">
        <title>Large-scale genome sequencing of mycorrhizal fungi provides insights into the early evolution of symbiotic traits.</title>
        <authorList>
            <person name="Miyauchi S."/>
            <person name="Kiss E."/>
            <person name="Kuo A."/>
            <person name="Drula E."/>
            <person name="Kohler A."/>
            <person name="Sanchez-Garcia M."/>
            <person name="Morin E."/>
            <person name="Andreopoulos B."/>
            <person name="Barry K.W."/>
            <person name="Bonito G."/>
            <person name="Buee M."/>
            <person name="Carver A."/>
            <person name="Chen C."/>
            <person name="Cichocki N."/>
            <person name="Clum A."/>
            <person name="Culley D."/>
            <person name="Crous P.W."/>
            <person name="Fauchery L."/>
            <person name="Girlanda M."/>
            <person name="Hayes R.D."/>
            <person name="Keri Z."/>
            <person name="LaButti K."/>
            <person name="Lipzen A."/>
            <person name="Lombard V."/>
            <person name="Magnuson J."/>
            <person name="Maillard F."/>
            <person name="Murat C."/>
            <person name="Nolan M."/>
            <person name="Ohm R.A."/>
            <person name="Pangilinan J."/>
            <person name="Pereira M.F."/>
            <person name="Perotto S."/>
            <person name="Peter M."/>
            <person name="Pfister S."/>
            <person name="Riley R."/>
            <person name="Sitrit Y."/>
            <person name="Stielow J.B."/>
            <person name="Szollosi G."/>
            <person name="Zifcakova L."/>
            <person name="Stursova M."/>
            <person name="Spatafora J.W."/>
            <person name="Tedersoo L."/>
            <person name="Vaario L.M."/>
            <person name="Yamada A."/>
            <person name="Yan M."/>
            <person name="Wang P."/>
            <person name="Xu J."/>
            <person name="Bruns T."/>
            <person name="Baldrian P."/>
            <person name="Vilgalys R."/>
            <person name="Dunand C."/>
            <person name="Henrissat B."/>
            <person name="Grigoriev I.V."/>
            <person name="Hibbett D."/>
            <person name="Nagy L.G."/>
            <person name="Martin F.M."/>
        </authorList>
    </citation>
    <scope>NUCLEOTIDE SEQUENCE</scope>
    <source>
        <strain evidence="10">UP504</strain>
    </source>
</reference>
<sequence>MGRLDKVVTTAGGLRTRNRVTNKTRLKVVDGDVDDAELVFLEEDSDKNKVLDTAGVEHEDAKEEHLVKVLAAAARRITSSRSTKVEDAAAASIPIPDATGIVEDYTQQYPPDVWTDPNTYIKSSDTVEESIEGVLLGSFTYDMDERDVEWLEKNNSIARGEGSSTSPVSGRTHPPSRNAKTRSKETTDRPSFVITETELELVMGLFEKFTDERCPYLHLDIKGLPPLSEYEPLFATPLQPSIFASFQVPSYCRDPSHLLRLARAIYPHWKERKIARQGHKIIPQLNYDESNDGDPYVCFRRRDVKSVRKTRRTDTTPADKVTKLRSELINAKDLASSVVSREVKKLELGKDARVVLEARLRLVEHKRKYPHFASPHDDALLVDPERTLAKRPKLGESGVSLKITRRSKEATELTSPAGSIEDPPNPHERAAFYQKEIERHCELKKNSSWEDYIDLQVSLPTGPTPNLLFRSLSAHPRTKDPPPRASDGYRVRSPFSIRIRTGRGGRQYVDRRVPVHRNPLGPPLPIPTYHTDMPNGFWTHQPKQWPFSHSVLDLDKDSIDDDGAESIHRLEERWRYDNESLDADEEQRVVIDDYEERYVRPRLETFQEDDFKVLSIDLKHVTQAESYASLRQAPGIRALGAARAQLMQARAQAQAQAQAQVQAQAPSQGQASDTAGAGGAPTSSNPPTLHPNAPSQPLTTVPPTPLTPSSQQPLGNATGAIQPQPPPQPPVQQYSSHAQTALLQAHAQRMSSRPMPISRPLNGVVGQAPPNGSVRLQPHQIPPSGQQQAPPNGAQQHPGSYNAAQAGGNLNGLEPSVAQLQAPASDGNSAPSHVNSPSRPKSQPQAPMAVPQMSNLNIPGFHGQLPFNYPNGVNGQVPPYTREQMVHHLATLKTNAQFGNAGLQQLQQQANGMRGMMPPPQQVGQNGQYHPGMPMPNGVPNGTPLGMQAANTPLKMPVTRHMQWARQHSEVGPASVVHGVNGGAAGAGGGSPVMHHMSPNASGRASPGRMSSGAIPGRNSPMNPHQQLQQQPIMDVHGVAQHRTTPSPLSMVSDVPLMQHPSPHLPVRSPANQHQLLGNAPA</sequence>
<keyword evidence="3 7" id="KW-0805">Transcription regulation</keyword>
<organism evidence="10 11">
    <name type="scientific">Hydnum rufescens UP504</name>
    <dbReference type="NCBI Taxonomy" id="1448309"/>
    <lineage>
        <taxon>Eukaryota</taxon>
        <taxon>Fungi</taxon>
        <taxon>Dikarya</taxon>
        <taxon>Basidiomycota</taxon>
        <taxon>Agaricomycotina</taxon>
        <taxon>Agaricomycetes</taxon>
        <taxon>Cantharellales</taxon>
        <taxon>Hydnaceae</taxon>
        <taxon>Hydnum</taxon>
    </lineage>
</organism>
<dbReference type="EMBL" id="MU128918">
    <property type="protein sequence ID" value="KAF9519381.1"/>
    <property type="molecule type" value="Genomic_DNA"/>
</dbReference>
<dbReference type="InterPro" id="IPR019542">
    <property type="entry name" value="Enhancer_polycomb-like_N"/>
</dbReference>
<feature type="compositionally biased region" description="Low complexity" evidence="8">
    <location>
        <begin position="731"/>
        <end position="748"/>
    </location>
</feature>
<comment type="similarity">
    <text evidence="2 7">Belongs to the enhancer of polycomb family.</text>
</comment>
<dbReference type="InterPro" id="IPR024943">
    <property type="entry name" value="Enhancer_polycomb"/>
</dbReference>
<evidence type="ECO:0000256" key="4">
    <source>
        <dbReference type="ARBA" id="ARBA00023163"/>
    </source>
</evidence>
<name>A0A9P6DYD5_9AGAM</name>
<feature type="domain" description="Enhancer of polycomb-like N-terminal" evidence="9">
    <location>
        <begin position="18"/>
        <end position="208"/>
    </location>
</feature>
<feature type="region of interest" description="Disordered" evidence="8">
    <location>
        <begin position="406"/>
        <end position="427"/>
    </location>
</feature>
<keyword evidence="4 7" id="KW-0804">Transcription</keyword>
<evidence type="ECO:0000313" key="10">
    <source>
        <dbReference type="EMBL" id="KAF9519381.1"/>
    </source>
</evidence>
<accession>A0A9P6DYD5</accession>
<feature type="compositionally biased region" description="Polar residues" evidence="8">
    <location>
        <begin position="826"/>
        <end position="845"/>
    </location>
</feature>
<evidence type="ECO:0000256" key="1">
    <source>
        <dbReference type="ARBA" id="ARBA00004123"/>
    </source>
</evidence>
<comment type="subcellular location">
    <subcellularLocation>
        <location evidence="1 7">Nucleus</location>
    </subcellularLocation>
</comment>
<evidence type="ECO:0000259" key="9">
    <source>
        <dbReference type="Pfam" id="PF10513"/>
    </source>
</evidence>
<dbReference type="GO" id="GO:0006357">
    <property type="term" value="P:regulation of transcription by RNA polymerase II"/>
    <property type="evidence" value="ECO:0007669"/>
    <property type="project" value="InterPro"/>
</dbReference>
<dbReference type="Pfam" id="PF10513">
    <property type="entry name" value="EPL1"/>
    <property type="match status" value="1"/>
</dbReference>
<gene>
    <name evidence="10" type="ORF">BS47DRAFT_29976</name>
</gene>
<comment type="caution">
    <text evidence="10">The sequence shown here is derived from an EMBL/GenBank/DDBJ whole genome shotgun (WGS) entry which is preliminary data.</text>
</comment>
<feature type="region of interest" description="Disordered" evidence="8">
    <location>
        <begin position="984"/>
        <end position="1014"/>
    </location>
</feature>
<comment type="function">
    <text evidence="6">Component of the NuA4 histone acetyltransferase complex which is involved in transcriptional activation of selected genes principally by acetylation of nucleosomal histone H4 and H2A. The NuA4 complex is also involved in DNA repair. Involved in gene silencing by neighboring heterochromatin, blockage of the silencing spreading along the chromosome, and required for cell cycle progression through G2/M.</text>
</comment>
<keyword evidence="11" id="KW-1185">Reference proteome</keyword>
<keyword evidence="5 7" id="KW-0539">Nucleus</keyword>
<feature type="compositionally biased region" description="Low complexity" evidence="8">
    <location>
        <begin position="658"/>
        <end position="672"/>
    </location>
</feature>
<dbReference type="AlphaFoldDB" id="A0A9P6DYD5"/>
<feature type="region of interest" description="Disordered" evidence="8">
    <location>
        <begin position="658"/>
        <end position="857"/>
    </location>
</feature>
<dbReference type="PANTHER" id="PTHR14898">
    <property type="entry name" value="ENHANCER OF POLYCOMB"/>
    <property type="match status" value="1"/>
</dbReference>
<feature type="compositionally biased region" description="Low complexity" evidence="8">
    <location>
        <begin position="782"/>
        <end position="799"/>
    </location>
</feature>
<evidence type="ECO:0000256" key="3">
    <source>
        <dbReference type="ARBA" id="ARBA00023015"/>
    </source>
</evidence>
<proteinExistence type="inferred from homology"/>
<evidence type="ECO:0000256" key="6">
    <source>
        <dbReference type="ARBA" id="ARBA00025513"/>
    </source>
</evidence>